<dbReference type="Pfam" id="PF10704">
    <property type="entry name" value="DUF2508"/>
    <property type="match status" value="1"/>
</dbReference>
<proteinExistence type="predicted"/>
<organism evidence="1 2">
    <name type="scientific">Exiguobacterium aurantiacum</name>
    <dbReference type="NCBI Taxonomy" id="33987"/>
    <lineage>
        <taxon>Bacteria</taxon>
        <taxon>Bacillati</taxon>
        <taxon>Bacillota</taxon>
        <taxon>Bacilli</taxon>
        <taxon>Bacillales</taxon>
        <taxon>Bacillales Family XII. Incertae Sedis</taxon>
        <taxon>Exiguobacterium</taxon>
    </lineage>
</organism>
<accession>A0A377FQ98</accession>
<dbReference type="RefSeq" id="WP_024372538.1">
    <property type="nucleotide sequence ID" value="NZ_UGGP01000001.1"/>
</dbReference>
<dbReference type="OrthoDB" id="2166610at2"/>
<dbReference type="STRING" id="1397694.GCA_000702585_00557"/>
<gene>
    <name evidence="1" type="ORF">NCTC13163_00034</name>
</gene>
<sequence length="74" mass="8889">MRWFRKSLRTEYDQRFLTELLDAKAKFEAKRHMLDVSIEDTGELAAQVKQAETLYFFYLKEAKRRNVSLSNLRS</sequence>
<dbReference type="EMBL" id="UGGP01000001">
    <property type="protein sequence ID" value="STO06734.1"/>
    <property type="molecule type" value="Genomic_DNA"/>
</dbReference>
<dbReference type="AlphaFoldDB" id="A0A377FQ98"/>
<evidence type="ECO:0000313" key="1">
    <source>
        <dbReference type="EMBL" id="STO06734.1"/>
    </source>
</evidence>
<protein>
    <submittedName>
        <fullName evidence="1">Protein of uncharacterized function (DUF2508)</fullName>
    </submittedName>
</protein>
<dbReference type="InterPro" id="IPR019644">
    <property type="entry name" value="DUF2508"/>
</dbReference>
<dbReference type="Proteomes" id="UP000254060">
    <property type="component" value="Unassembled WGS sequence"/>
</dbReference>
<name>A0A377FQ98_9BACL</name>
<evidence type="ECO:0000313" key="2">
    <source>
        <dbReference type="Proteomes" id="UP000254060"/>
    </source>
</evidence>
<reference evidence="1 2" key="1">
    <citation type="submission" date="2018-06" db="EMBL/GenBank/DDBJ databases">
        <authorList>
            <consortium name="Pathogen Informatics"/>
            <person name="Doyle S."/>
        </authorList>
    </citation>
    <scope>NUCLEOTIDE SEQUENCE [LARGE SCALE GENOMIC DNA]</scope>
    <source>
        <strain evidence="1 2">NCTC13163</strain>
    </source>
</reference>